<feature type="transmembrane region" description="Helical" evidence="2">
    <location>
        <begin position="217"/>
        <end position="237"/>
    </location>
</feature>
<dbReference type="InterPro" id="IPR036259">
    <property type="entry name" value="MFS_trans_sf"/>
</dbReference>
<dbReference type="Gene3D" id="1.20.1250.20">
    <property type="entry name" value="MFS general substrate transporter like domains"/>
    <property type="match status" value="1"/>
</dbReference>
<dbReference type="AlphaFoldDB" id="A0A9W6YSS7"/>
<gene>
    <name evidence="3" type="ORF">Amon01_000193400</name>
</gene>
<dbReference type="OrthoDB" id="10027823at2759"/>
<dbReference type="GO" id="GO:0016020">
    <property type="term" value="C:membrane"/>
    <property type="evidence" value="ECO:0007669"/>
    <property type="project" value="UniProtKB-SubCell"/>
</dbReference>
<evidence type="ECO:0000313" key="3">
    <source>
        <dbReference type="EMBL" id="GMG21358.1"/>
    </source>
</evidence>
<feature type="transmembrane region" description="Helical" evidence="2">
    <location>
        <begin position="152"/>
        <end position="169"/>
    </location>
</feature>
<keyword evidence="4" id="KW-1185">Reference proteome</keyword>
<dbReference type="PANTHER" id="PTHR23520">
    <property type="entry name" value="TRANSPORTER, PUTATIVE (AFU_ORTHOLOGUE AFUA_3G04000)-RELATED"/>
    <property type="match status" value="1"/>
</dbReference>
<protein>
    <submittedName>
        <fullName evidence="3">Unnamed protein product</fullName>
    </submittedName>
</protein>
<dbReference type="GO" id="GO:0022857">
    <property type="term" value="F:transmembrane transporter activity"/>
    <property type="evidence" value="ECO:0007669"/>
    <property type="project" value="InterPro"/>
</dbReference>
<reference evidence="3" key="1">
    <citation type="submission" date="2023-04" db="EMBL/GenBank/DDBJ databases">
        <title>Ambrosiozyma monospora NBRC 1965.</title>
        <authorList>
            <person name="Ichikawa N."/>
            <person name="Sato H."/>
            <person name="Tonouchi N."/>
        </authorList>
    </citation>
    <scope>NUCLEOTIDE SEQUENCE</scope>
    <source>
        <strain evidence="3">NBRC 1965</strain>
    </source>
</reference>
<dbReference type="InterPro" id="IPR011701">
    <property type="entry name" value="MFS"/>
</dbReference>
<feature type="transmembrane region" description="Helical" evidence="2">
    <location>
        <begin position="189"/>
        <end position="210"/>
    </location>
</feature>
<accession>A0A9W6YSS7</accession>
<sequence>MGIAEMSTPREKSDYFSWYSCFAVCCKAVGSLIYGWFIWILEKKVGFSKIDTYKICFITVTMLSSFDMYLVTRMSDKVELQLPDEPDNVEEEEEPLISEVGTGIESSSNYGSSDLKTAEPADAANNETNSIESDELSDLHTKVHTSTGYWKIFQLVFLYNVDLLCMAMTMDTWLSYYMVDRFNADSKTIGTIFLIINGVNAMMALVGTVFCKKYGPIYSMMGAHVIGTFFTFLIPFAPDLPTLCLCLLGRNMVKTMDQGPKTVYLTLSVDKDKQSYALAMQNTFSKLSNSIAPIITGILANADMQWFSFILAGIVRISVYEVGVVSLFWKDRHLIPK</sequence>
<feature type="transmembrane region" description="Helical" evidence="2">
    <location>
        <begin position="306"/>
        <end position="329"/>
    </location>
</feature>
<name>A0A9W6YSS7_AMBMO</name>
<keyword evidence="2" id="KW-0812">Transmembrane</keyword>
<organism evidence="3 4">
    <name type="scientific">Ambrosiozyma monospora</name>
    <name type="common">Yeast</name>
    <name type="synonym">Endomycopsis monosporus</name>
    <dbReference type="NCBI Taxonomy" id="43982"/>
    <lineage>
        <taxon>Eukaryota</taxon>
        <taxon>Fungi</taxon>
        <taxon>Dikarya</taxon>
        <taxon>Ascomycota</taxon>
        <taxon>Saccharomycotina</taxon>
        <taxon>Pichiomycetes</taxon>
        <taxon>Pichiales</taxon>
        <taxon>Pichiaceae</taxon>
        <taxon>Ambrosiozyma</taxon>
    </lineage>
</organism>
<dbReference type="EMBL" id="BSXU01000641">
    <property type="protein sequence ID" value="GMG21358.1"/>
    <property type="molecule type" value="Genomic_DNA"/>
</dbReference>
<evidence type="ECO:0000256" key="1">
    <source>
        <dbReference type="ARBA" id="ARBA00004141"/>
    </source>
</evidence>
<keyword evidence="2" id="KW-0472">Membrane</keyword>
<comment type="caution">
    <text evidence="3">The sequence shown here is derived from an EMBL/GenBank/DDBJ whole genome shotgun (WGS) entry which is preliminary data.</text>
</comment>
<keyword evidence="2" id="KW-1133">Transmembrane helix</keyword>
<evidence type="ECO:0000256" key="2">
    <source>
        <dbReference type="SAM" id="Phobius"/>
    </source>
</evidence>
<proteinExistence type="predicted"/>
<evidence type="ECO:0000313" key="4">
    <source>
        <dbReference type="Proteomes" id="UP001165063"/>
    </source>
</evidence>
<dbReference type="PANTHER" id="PTHR23520:SF5">
    <property type="entry name" value="TRANSPORTER, PUTATIVE (AFU_ORTHOLOGUE AFUA_3G04000)-RELATED"/>
    <property type="match status" value="1"/>
</dbReference>
<dbReference type="Pfam" id="PF07690">
    <property type="entry name" value="MFS_1"/>
    <property type="match status" value="1"/>
</dbReference>
<feature type="transmembrane region" description="Helical" evidence="2">
    <location>
        <begin position="16"/>
        <end position="40"/>
    </location>
</feature>
<comment type="subcellular location">
    <subcellularLocation>
        <location evidence="1">Membrane</location>
        <topology evidence="1">Multi-pass membrane protein</topology>
    </subcellularLocation>
</comment>
<dbReference type="SUPFAM" id="SSF103473">
    <property type="entry name" value="MFS general substrate transporter"/>
    <property type="match status" value="1"/>
</dbReference>
<feature type="transmembrane region" description="Helical" evidence="2">
    <location>
        <begin position="52"/>
        <end position="71"/>
    </location>
</feature>
<dbReference type="Proteomes" id="UP001165063">
    <property type="component" value="Unassembled WGS sequence"/>
</dbReference>